<dbReference type="SUPFAM" id="SSF53098">
    <property type="entry name" value="Ribonuclease H-like"/>
    <property type="match status" value="1"/>
</dbReference>
<comment type="caution">
    <text evidence="3">The sequence shown here is derived from an EMBL/GenBank/DDBJ whole genome shotgun (WGS) entry which is preliminary data.</text>
</comment>
<dbReference type="PANTHER" id="PTHR42648">
    <property type="entry name" value="TRANSPOSASE, PUTATIVE-RELATED"/>
    <property type="match status" value="1"/>
</dbReference>
<dbReference type="OrthoDB" id="1739418at2759"/>
<protein>
    <submittedName>
        <fullName evidence="3">Gag/pol protein</fullName>
    </submittedName>
</protein>
<dbReference type="InterPro" id="IPR012337">
    <property type="entry name" value="RNaseH-like_sf"/>
</dbReference>
<dbReference type="Gene3D" id="3.30.420.10">
    <property type="entry name" value="Ribonuclease H-like superfamily/Ribonuclease H"/>
    <property type="match status" value="1"/>
</dbReference>
<evidence type="ECO:0000313" key="5">
    <source>
        <dbReference type="Proteomes" id="UP000321393"/>
    </source>
</evidence>
<evidence type="ECO:0000313" key="3">
    <source>
        <dbReference type="EMBL" id="KAA0050621.1"/>
    </source>
</evidence>
<dbReference type="InterPro" id="IPR039537">
    <property type="entry name" value="Retrotran_Ty1/copia-like"/>
</dbReference>
<dbReference type="Proteomes" id="UP000321393">
    <property type="component" value="Unassembled WGS sequence"/>
</dbReference>
<dbReference type="InterPro" id="IPR057670">
    <property type="entry name" value="SH3_retrovirus"/>
</dbReference>
<accession>A0A5A7UAP2</accession>
<dbReference type="GO" id="GO:0003676">
    <property type="term" value="F:nucleic acid binding"/>
    <property type="evidence" value="ECO:0007669"/>
    <property type="project" value="InterPro"/>
</dbReference>
<dbReference type="EMBL" id="SSTE01011804">
    <property type="protein sequence ID" value="KAA0050621.1"/>
    <property type="molecule type" value="Genomic_DNA"/>
</dbReference>
<sequence length="416" mass="47374">MEECPPFPTKYASQSVRDAYDRWTKANDKARLHILASMSDILSKKHEIMKRKEGKEKGSTIAVEGKGKTKVVIKGKCFHCNVDEHWKTNCPKYLVKKKEKEGATNHVCSSLQETSSFKQLEESEMTLKVGTGNVISARAVGDAKYGYLYLMEHKSEALEKFKEYKTEVENLLTSGTPQQNGVSETRNKTLLDMVRSMMSYAQLPSSFWGYAVETAVHILNNVPSKSVSETLFELWRGRKPSLSHFRIWGCPAHVLVTNPKKLEPRSRLCQFVGYPKETRGSLFFDPQENRVFVSTNVTFLEEDHMRDHKPRSKLVLNEATDESTRVVDEVGLSSRVDETTTSGQSHPSQSLRMPRRSGRIVSQPNRYLGLTETQVFIPDDGVEDSLSYKQAMNDVDKDQWVKAMDLEMESMYFNSV</sequence>
<dbReference type="PANTHER" id="PTHR42648:SF27">
    <property type="entry name" value="RNA-DIRECTED DNA POLYMERASE"/>
    <property type="match status" value="1"/>
</dbReference>
<organism evidence="3 5">
    <name type="scientific">Cucumis melo var. makuwa</name>
    <name type="common">Oriental melon</name>
    <dbReference type="NCBI Taxonomy" id="1194695"/>
    <lineage>
        <taxon>Eukaryota</taxon>
        <taxon>Viridiplantae</taxon>
        <taxon>Streptophyta</taxon>
        <taxon>Embryophyta</taxon>
        <taxon>Tracheophyta</taxon>
        <taxon>Spermatophyta</taxon>
        <taxon>Magnoliopsida</taxon>
        <taxon>eudicotyledons</taxon>
        <taxon>Gunneridae</taxon>
        <taxon>Pentapetalae</taxon>
        <taxon>rosids</taxon>
        <taxon>fabids</taxon>
        <taxon>Cucurbitales</taxon>
        <taxon>Cucurbitaceae</taxon>
        <taxon>Benincaseae</taxon>
        <taxon>Cucumis</taxon>
    </lineage>
</organism>
<feature type="domain" description="Retroviral polymerase SH3-like" evidence="2">
    <location>
        <begin position="250"/>
        <end position="309"/>
    </location>
</feature>
<name>A0A5A7UAP2_CUCMM</name>
<evidence type="ECO:0000259" key="2">
    <source>
        <dbReference type="Pfam" id="PF25597"/>
    </source>
</evidence>
<evidence type="ECO:0000256" key="1">
    <source>
        <dbReference type="SAM" id="MobiDB-lite"/>
    </source>
</evidence>
<dbReference type="EMBL" id="SSTD01013081">
    <property type="protein sequence ID" value="TYK07819.1"/>
    <property type="molecule type" value="Genomic_DNA"/>
</dbReference>
<dbReference type="Proteomes" id="UP000321947">
    <property type="component" value="Unassembled WGS sequence"/>
</dbReference>
<gene>
    <name evidence="4" type="ORF">E5676_scaffold1737G001140</name>
    <name evidence="3" type="ORF">E6C27_scaffold673G00850</name>
</gene>
<proteinExistence type="predicted"/>
<feature type="region of interest" description="Disordered" evidence="1">
    <location>
        <begin position="331"/>
        <end position="357"/>
    </location>
</feature>
<dbReference type="STRING" id="1194695.A0A5A7UAP2"/>
<dbReference type="Pfam" id="PF25597">
    <property type="entry name" value="SH3_retrovirus"/>
    <property type="match status" value="1"/>
</dbReference>
<reference evidence="5 6" key="1">
    <citation type="submission" date="2019-08" db="EMBL/GenBank/DDBJ databases">
        <title>Draft genome sequences of two oriental melons (Cucumis melo L. var makuwa).</title>
        <authorList>
            <person name="Kwon S.-Y."/>
        </authorList>
    </citation>
    <scope>NUCLEOTIDE SEQUENCE [LARGE SCALE GENOMIC DNA]</scope>
    <source>
        <strain evidence="6">cv. Chang Bougi</strain>
        <strain evidence="5">cv. SW 3</strain>
        <tissue evidence="3">Leaf</tissue>
    </source>
</reference>
<dbReference type="AlphaFoldDB" id="A0A5A7UAP2"/>
<evidence type="ECO:0000313" key="4">
    <source>
        <dbReference type="EMBL" id="TYK07819.1"/>
    </source>
</evidence>
<evidence type="ECO:0000313" key="6">
    <source>
        <dbReference type="Proteomes" id="UP000321947"/>
    </source>
</evidence>
<feature type="compositionally biased region" description="Polar residues" evidence="1">
    <location>
        <begin position="339"/>
        <end position="351"/>
    </location>
</feature>
<dbReference type="InterPro" id="IPR036397">
    <property type="entry name" value="RNaseH_sf"/>
</dbReference>